<keyword evidence="1" id="KW-1133">Transmembrane helix</keyword>
<feature type="transmembrane region" description="Helical" evidence="1">
    <location>
        <begin position="52"/>
        <end position="69"/>
    </location>
</feature>
<accession>A0A6I5N8C5</accession>
<feature type="transmembrane region" description="Helical" evidence="1">
    <location>
        <begin position="76"/>
        <end position="96"/>
    </location>
</feature>
<feature type="transmembrane region" description="Helical" evidence="1">
    <location>
        <begin position="116"/>
        <end position="138"/>
    </location>
</feature>
<organism evidence="2 3">
    <name type="scientific">Bifidobacterium choloepi</name>
    <dbReference type="NCBI Taxonomy" id="2614131"/>
    <lineage>
        <taxon>Bacteria</taxon>
        <taxon>Bacillati</taxon>
        <taxon>Actinomycetota</taxon>
        <taxon>Actinomycetes</taxon>
        <taxon>Bifidobacteriales</taxon>
        <taxon>Bifidobacteriaceae</taxon>
        <taxon>Bifidobacterium</taxon>
    </lineage>
</organism>
<dbReference type="Proteomes" id="UP000469292">
    <property type="component" value="Unassembled WGS sequence"/>
</dbReference>
<reference evidence="2 3" key="1">
    <citation type="submission" date="2019-09" db="EMBL/GenBank/DDBJ databases">
        <title>Phylogenetic characterization of a novel taxon of the genus Bifidobacterium: Bifidobacterium choloepi sp. nov.</title>
        <authorList>
            <person name="Modesto M."/>
            <person name="Satti M."/>
        </authorList>
    </citation>
    <scope>NUCLEOTIDE SEQUENCE [LARGE SCALE GENOMIC DNA]</scope>
    <source>
        <strain evidence="2 3">BRDM6</strain>
    </source>
</reference>
<keyword evidence="1" id="KW-0812">Transmembrane</keyword>
<proteinExistence type="predicted"/>
<gene>
    <name evidence="2" type="ORF">F6S87_05705</name>
</gene>
<keyword evidence="3" id="KW-1185">Reference proteome</keyword>
<evidence type="ECO:0000313" key="2">
    <source>
        <dbReference type="EMBL" id="NEG70091.1"/>
    </source>
</evidence>
<feature type="transmembrane region" description="Helical" evidence="1">
    <location>
        <begin position="22"/>
        <end position="46"/>
    </location>
</feature>
<evidence type="ECO:0000313" key="3">
    <source>
        <dbReference type="Proteomes" id="UP000469292"/>
    </source>
</evidence>
<dbReference type="RefSeq" id="WP_163227692.1">
    <property type="nucleotide sequence ID" value="NZ_VYSG01000002.1"/>
</dbReference>
<evidence type="ECO:0000256" key="1">
    <source>
        <dbReference type="SAM" id="Phobius"/>
    </source>
</evidence>
<dbReference type="AlphaFoldDB" id="A0A6I5N8C5"/>
<dbReference type="EMBL" id="VYSG01000002">
    <property type="protein sequence ID" value="NEG70091.1"/>
    <property type="molecule type" value="Genomic_DNA"/>
</dbReference>
<sequence>MTNTTSTESYDRLLPWSHRQPVAVRILIDALAGIGAGVVGTLAHRMGAWQNLPYGLLLAFVLLGCSAWCARSRDGVIGLAVHLITSSGVVWMMAMYGPMGDAMVPIGFSTDTLPFFSQKVGLIWLAGVVVLQIVMLVLPRRWFSIVPAE</sequence>
<keyword evidence="1" id="KW-0472">Membrane</keyword>
<comment type="caution">
    <text evidence="2">The sequence shown here is derived from an EMBL/GenBank/DDBJ whole genome shotgun (WGS) entry which is preliminary data.</text>
</comment>
<name>A0A6I5N8C5_9BIFI</name>
<protein>
    <submittedName>
        <fullName evidence="2">Alcohol dehydrogenase</fullName>
    </submittedName>
</protein>